<evidence type="ECO:0000256" key="5">
    <source>
        <dbReference type="ARBA" id="ARBA00022801"/>
    </source>
</evidence>
<keyword evidence="10" id="KW-1185">Reference proteome</keyword>
<organism evidence="9 10">
    <name type="scientific">Nocardioides renjunii</name>
    <dbReference type="NCBI Taxonomy" id="3095075"/>
    <lineage>
        <taxon>Bacteria</taxon>
        <taxon>Bacillati</taxon>
        <taxon>Actinomycetota</taxon>
        <taxon>Actinomycetes</taxon>
        <taxon>Propionibacteriales</taxon>
        <taxon>Nocardioidaceae</taxon>
        <taxon>Nocardioides</taxon>
    </lineage>
</organism>
<evidence type="ECO:0000313" key="10">
    <source>
        <dbReference type="Proteomes" id="UP001291999"/>
    </source>
</evidence>
<evidence type="ECO:0000256" key="3">
    <source>
        <dbReference type="ARBA" id="ARBA00022722"/>
    </source>
</evidence>
<evidence type="ECO:0000256" key="7">
    <source>
        <dbReference type="HAMAP-Rule" id="MF_00227"/>
    </source>
</evidence>
<dbReference type="InterPro" id="IPR020568">
    <property type="entry name" value="Ribosomal_Su5_D2-typ_SF"/>
</dbReference>
<proteinExistence type="inferred from homology"/>
<dbReference type="EMBL" id="JAXQPW010000001">
    <property type="protein sequence ID" value="MDZ5661381.1"/>
    <property type="molecule type" value="Genomic_DNA"/>
</dbReference>
<reference evidence="9 10" key="1">
    <citation type="submission" date="2023-11" db="EMBL/GenBank/DDBJ databases">
        <title>Novel species in genus Nocardioides.</title>
        <authorList>
            <person name="Zhou H."/>
        </authorList>
    </citation>
    <scope>NUCLEOTIDE SEQUENCE [LARGE SCALE GENOMIC DNA]</scope>
    <source>
        <strain evidence="9 10">S-58</strain>
    </source>
</reference>
<comment type="catalytic activity">
    <reaction evidence="7">
        <text>Endonucleolytic cleavage of RNA, removing 5'-extranucleotides from tRNA precursor.</text>
        <dbReference type="EC" id="3.1.26.5"/>
    </reaction>
</comment>
<dbReference type="PANTHER" id="PTHR33992:SF1">
    <property type="entry name" value="RIBONUCLEASE P PROTEIN COMPONENT"/>
    <property type="match status" value="1"/>
</dbReference>
<name>A0ABU5K913_9ACTN</name>
<dbReference type="PANTHER" id="PTHR33992">
    <property type="entry name" value="RIBONUCLEASE P PROTEIN COMPONENT"/>
    <property type="match status" value="1"/>
</dbReference>
<dbReference type="RefSeq" id="WP_322423668.1">
    <property type="nucleotide sequence ID" value="NZ_JAXQPW010000001.1"/>
</dbReference>
<sequence length="146" mass="15459">MPAARSCPAAAARAARAWPSDGQGSRHRAVLSAGHRLTDSAAFRRTVRSGRRAGSSTIVVHLWVDRQAAPGPAQVGFTVSKVVGNAATRNRVKRRLRHLTREHLPSLEELPGRAALVVRALPASAEASYAALGADLGRTLERVSTA</sequence>
<dbReference type="Gene3D" id="3.30.230.10">
    <property type="match status" value="1"/>
</dbReference>
<gene>
    <name evidence="7 9" type="primary">rnpA</name>
    <name evidence="9" type="ORF">SFC79_06335</name>
</gene>
<comment type="subunit">
    <text evidence="7">Consists of a catalytic RNA component (M1 or rnpB) and a protein subunit.</text>
</comment>
<keyword evidence="4 7" id="KW-0255">Endonuclease</keyword>
<keyword evidence="5 7" id="KW-0378">Hydrolase</keyword>
<accession>A0ABU5K913</accession>
<dbReference type="InterPro" id="IPR014721">
    <property type="entry name" value="Ribsml_uS5_D2-typ_fold_subgr"/>
</dbReference>
<dbReference type="InterPro" id="IPR020539">
    <property type="entry name" value="RNase_P_CS"/>
</dbReference>
<dbReference type="NCBIfam" id="TIGR00188">
    <property type="entry name" value="rnpA"/>
    <property type="match status" value="1"/>
</dbReference>
<evidence type="ECO:0000256" key="6">
    <source>
        <dbReference type="ARBA" id="ARBA00022884"/>
    </source>
</evidence>
<dbReference type="EC" id="3.1.26.5" evidence="7 8"/>
<keyword evidence="2 7" id="KW-0819">tRNA processing</keyword>
<dbReference type="GO" id="GO:0004526">
    <property type="term" value="F:ribonuclease P activity"/>
    <property type="evidence" value="ECO:0007669"/>
    <property type="project" value="UniProtKB-EC"/>
</dbReference>
<dbReference type="HAMAP" id="MF_00227">
    <property type="entry name" value="RNase_P"/>
    <property type="match status" value="1"/>
</dbReference>
<evidence type="ECO:0000256" key="4">
    <source>
        <dbReference type="ARBA" id="ARBA00022759"/>
    </source>
</evidence>
<comment type="function">
    <text evidence="1 7">RNaseP catalyzes the removal of the 5'-leader sequence from pre-tRNA to produce the mature 5'-terminus. It can also cleave other RNA substrates such as 4.5S RNA. The protein component plays an auxiliary but essential role in vivo by binding to the 5'-leader sequence and broadening the substrate specificity of the ribozyme.</text>
</comment>
<comment type="similarity">
    <text evidence="7">Belongs to the RnpA family.</text>
</comment>
<comment type="caution">
    <text evidence="9">The sequence shown here is derived from an EMBL/GenBank/DDBJ whole genome shotgun (WGS) entry which is preliminary data.</text>
</comment>
<dbReference type="Pfam" id="PF00825">
    <property type="entry name" value="Ribonuclease_P"/>
    <property type="match status" value="1"/>
</dbReference>
<keyword evidence="6 7" id="KW-0694">RNA-binding</keyword>
<dbReference type="PROSITE" id="PS00648">
    <property type="entry name" value="RIBONUCLEASE_P"/>
    <property type="match status" value="1"/>
</dbReference>
<dbReference type="SUPFAM" id="SSF54211">
    <property type="entry name" value="Ribosomal protein S5 domain 2-like"/>
    <property type="match status" value="1"/>
</dbReference>
<evidence type="ECO:0000256" key="2">
    <source>
        <dbReference type="ARBA" id="ARBA00022694"/>
    </source>
</evidence>
<evidence type="ECO:0000256" key="1">
    <source>
        <dbReference type="ARBA" id="ARBA00002663"/>
    </source>
</evidence>
<keyword evidence="3 7" id="KW-0540">Nuclease</keyword>
<dbReference type="Proteomes" id="UP001291999">
    <property type="component" value="Unassembled WGS sequence"/>
</dbReference>
<protein>
    <recommendedName>
        <fullName evidence="7 8">Ribonuclease P protein component</fullName>
        <shortName evidence="7">RNase P protein</shortName>
        <shortName evidence="7">RNaseP protein</shortName>
        <ecNumber evidence="7 8">3.1.26.5</ecNumber>
    </recommendedName>
    <alternativeName>
        <fullName evidence="7">Protein C5</fullName>
    </alternativeName>
</protein>
<dbReference type="InterPro" id="IPR000100">
    <property type="entry name" value="RNase_P"/>
</dbReference>
<evidence type="ECO:0000256" key="8">
    <source>
        <dbReference type="NCBIfam" id="TIGR00188"/>
    </source>
</evidence>
<evidence type="ECO:0000313" key="9">
    <source>
        <dbReference type="EMBL" id="MDZ5661381.1"/>
    </source>
</evidence>